<evidence type="ECO:0000313" key="11">
    <source>
        <dbReference type="Proteomes" id="UP000694427"/>
    </source>
</evidence>
<comment type="catalytic activity">
    <reaction evidence="1 7">
        <text>a 1,2-diacyl-sn-glycero-3-phosphocholine + H2O = a 1,2-diacyl-sn-glycero-3-phosphate + choline + H(+)</text>
        <dbReference type="Rhea" id="RHEA:14445"/>
        <dbReference type="ChEBI" id="CHEBI:15354"/>
        <dbReference type="ChEBI" id="CHEBI:15377"/>
        <dbReference type="ChEBI" id="CHEBI:15378"/>
        <dbReference type="ChEBI" id="CHEBI:57643"/>
        <dbReference type="ChEBI" id="CHEBI:58608"/>
        <dbReference type="EC" id="3.1.4.4"/>
    </reaction>
</comment>
<dbReference type="FunFam" id="3.30.870.10:FF:000005">
    <property type="entry name" value="Phospholipase"/>
    <property type="match status" value="1"/>
</dbReference>
<comment type="similarity">
    <text evidence="2 7">Belongs to the phospholipase D family.</text>
</comment>
<dbReference type="GO" id="GO:0035556">
    <property type="term" value="P:intracellular signal transduction"/>
    <property type="evidence" value="ECO:0007669"/>
    <property type="project" value="InterPro"/>
</dbReference>
<keyword evidence="6" id="KW-0443">Lipid metabolism</keyword>
<dbReference type="PROSITE" id="PS50035">
    <property type="entry name" value="PLD"/>
    <property type="match status" value="2"/>
</dbReference>
<dbReference type="CDD" id="cd01254">
    <property type="entry name" value="PH_PLD"/>
    <property type="match status" value="1"/>
</dbReference>
<dbReference type="SUPFAM" id="SSF64268">
    <property type="entry name" value="PX domain"/>
    <property type="match status" value="1"/>
</dbReference>
<evidence type="ECO:0000256" key="7">
    <source>
        <dbReference type="PIRNR" id="PIRNR009376"/>
    </source>
</evidence>
<dbReference type="InterPro" id="IPR001736">
    <property type="entry name" value="PLipase_D/transphosphatidylase"/>
</dbReference>
<dbReference type="GO" id="GO:0004630">
    <property type="term" value="F:phospholipase D activity"/>
    <property type="evidence" value="ECO:0007669"/>
    <property type="project" value="UniProtKB-UniRule"/>
</dbReference>
<evidence type="ECO:0000256" key="4">
    <source>
        <dbReference type="ARBA" id="ARBA00022801"/>
    </source>
</evidence>
<dbReference type="Pfam" id="PF00787">
    <property type="entry name" value="PX"/>
    <property type="match status" value="1"/>
</dbReference>
<dbReference type="InterPro" id="IPR025202">
    <property type="entry name" value="PLD-like_dom"/>
</dbReference>
<dbReference type="SUPFAM" id="SSF50729">
    <property type="entry name" value="PH domain-like"/>
    <property type="match status" value="1"/>
</dbReference>
<protein>
    <recommendedName>
        <fullName evidence="7">Phospholipase</fullName>
        <ecNumber evidence="7">3.1.4.4</ecNumber>
    </recommendedName>
</protein>
<evidence type="ECO:0000256" key="3">
    <source>
        <dbReference type="ARBA" id="ARBA00022737"/>
    </source>
</evidence>
<keyword evidence="11" id="KW-1185">Reference proteome</keyword>
<dbReference type="GO" id="GO:0060627">
    <property type="term" value="P:regulation of vesicle-mediated transport"/>
    <property type="evidence" value="ECO:0007669"/>
    <property type="project" value="TreeGrafter"/>
</dbReference>
<evidence type="ECO:0000256" key="2">
    <source>
        <dbReference type="ARBA" id="ARBA00008664"/>
    </source>
</evidence>
<dbReference type="Ensembl" id="ENSCCRT00010050610.1">
    <property type="protein sequence ID" value="ENSCCRP00010046186.1"/>
    <property type="gene ID" value="ENSCCRG00010019016.1"/>
</dbReference>
<name>A0A8C1QKB4_CYPCA</name>
<dbReference type="EC" id="3.1.4.4" evidence="7"/>
<evidence type="ECO:0000259" key="9">
    <source>
        <dbReference type="PROSITE" id="PS50035"/>
    </source>
</evidence>
<dbReference type="GO" id="GO:0009395">
    <property type="term" value="P:phospholipid catabolic process"/>
    <property type="evidence" value="ECO:0007669"/>
    <property type="project" value="TreeGrafter"/>
</dbReference>
<dbReference type="GO" id="GO:0035091">
    <property type="term" value="F:phosphatidylinositol binding"/>
    <property type="evidence" value="ECO:0007669"/>
    <property type="project" value="InterPro"/>
</dbReference>
<dbReference type="Pfam" id="PF13091">
    <property type="entry name" value="PLDc_2"/>
    <property type="match status" value="1"/>
</dbReference>
<dbReference type="FunFam" id="3.30.870.10:FF:000011">
    <property type="entry name" value="Phospholipase"/>
    <property type="match status" value="1"/>
</dbReference>
<evidence type="ECO:0000256" key="6">
    <source>
        <dbReference type="ARBA" id="ARBA00023098"/>
    </source>
</evidence>
<evidence type="ECO:0000256" key="1">
    <source>
        <dbReference type="ARBA" id="ARBA00000798"/>
    </source>
</evidence>
<dbReference type="SUPFAM" id="SSF56024">
    <property type="entry name" value="Phospholipase D/nuclease"/>
    <property type="match status" value="3"/>
</dbReference>
<feature type="compositionally biased region" description="Acidic residues" evidence="8">
    <location>
        <begin position="9"/>
        <end position="21"/>
    </location>
</feature>
<sequence length="956" mass="110139">MSQFSGSLDQDDLQDDPEELDLSGHTDLCGEPRNISFQAIYSFLPFKSLDGVIFLEEVPIQVQVTEVERFTSTRVLNPNLYTIELSHGDFKWKIKRRFKHFQALHQELLKFRALLKIPLPSRIYSVKRRSFKGHKLFHGEHIPTLPRRPDALVKEEQLISRKLEFLEVSQISFIQDLGPKGIEGLILKKSGGNTFPVCYWCGSNSVCYRWSKRWLVVKDSFVLYMRPEDGQVGTVILYDKGFHIKIGTRETGVRHGVTIENLCRALTIKCSTYRQARWWGHSIDEFSQMFGQDFLRENRHGSFTPVRENTSLKWFVNAAGYFDAIADALEGAKEEIFITAWWLSPEIFLKRPVVDGNMWRLDHVLKRKAQQGVKIFVLLYKEVEVVMGLNSEYTKKTLMGLHSNIRVIRHPDHMPSTALLWAHHEKLVVIDQSLAFLGGIDLAYGRWDDSQHRLTDVGSVRRSPQHSPALSPSLTHEFNKINVTSDSRLWRYDIFYILNLHILDKFYLSPGEYSLRSYIGSTELCGETRFWHGKDYCNFILKDWVKLNKPFDDFIDRYKTPRMPWHDIGVLVHGKAARDIARHFIQRWNFTKKRSGATCYPCLMPKSLSAPMVPAEYSGKSTQANVQVLRSVCQWSIGSKVHEESIHLAYVSAIQNSKHFIYIENQFFISCADKSIHNSIGDALTERILRAYREKKKFRVYVVMPLLPGFEGDISSGGGQAIKAIMHFNYRTMCRGERSIIERLKCVMADCWIKYISFCSLRTHADLDGRLVTELIYVHSKLMIVDDCTVIIGSANINDRSMLGKRDSEMAVVVEDTEFQPSVMDGESYQAGSFALSLREECFRLVLGLLGDNIDISDPISDRFYKDVWMVTAAKNASVYDKVFRCLPTDAVLNYKILRDYMSRPCMAIEDPAQACAELKKIRGFLVQFPLYFLSEENLFPSFNSKEGIMPIELWT</sequence>
<dbReference type="GO" id="GO:0006654">
    <property type="term" value="P:phosphatidic acid biosynthetic process"/>
    <property type="evidence" value="ECO:0007669"/>
    <property type="project" value="InterPro"/>
</dbReference>
<dbReference type="Proteomes" id="UP000694427">
    <property type="component" value="Unplaced"/>
</dbReference>
<dbReference type="PANTHER" id="PTHR18896">
    <property type="entry name" value="PHOSPHOLIPASE D"/>
    <property type="match status" value="1"/>
</dbReference>
<keyword evidence="3" id="KW-0677">Repeat</keyword>
<evidence type="ECO:0000256" key="5">
    <source>
        <dbReference type="ARBA" id="ARBA00022963"/>
    </source>
</evidence>
<feature type="region of interest" description="Disordered" evidence="8">
    <location>
        <begin position="1"/>
        <end position="25"/>
    </location>
</feature>
<keyword evidence="5 7" id="KW-0442">Lipid degradation</keyword>
<dbReference type="GO" id="GO:0032534">
    <property type="term" value="P:regulation of microvillus assembly"/>
    <property type="evidence" value="ECO:0007669"/>
    <property type="project" value="TreeGrafter"/>
</dbReference>
<dbReference type="FunFam" id="3.30.870.10:FF:000018">
    <property type="entry name" value="Phospholipase"/>
    <property type="match status" value="1"/>
</dbReference>
<organism evidence="10 11">
    <name type="scientific">Cyprinus carpio</name>
    <name type="common">Common carp</name>
    <dbReference type="NCBI Taxonomy" id="7962"/>
    <lineage>
        <taxon>Eukaryota</taxon>
        <taxon>Metazoa</taxon>
        <taxon>Chordata</taxon>
        <taxon>Craniata</taxon>
        <taxon>Vertebrata</taxon>
        <taxon>Euteleostomi</taxon>
        <taxon>Actinopterygii</taxon>
        <taxon>Neopterygii</taxon>
        <taxon>Teleostei</taxon>
        <taxon>Ostariophysi</taxon>
        <taxon>Cypriniformes</taxon>
        <taxon>Cyprinidae</taxon>
        <taxon>Cyprininae</taxon>
        <taxon>Cyprinus</taxon>
    </lineage>
</organism>
<dbReference type="Gene3D" id="3.30.1520.10">
    <property type="entry name" value="Phox-like domain"/>
    <property type="match status" value="1"/>
</dbReference>
<keyword evidence="4 7" id="KW-0378">Hydrolase</keyword>
<dbReference type="CDD" id="cd09138">
    <property type="entry name" value="PLDc_vPLD1_2_yPLD_like_1"/>
    <property type="match status" value="1"/>
</dbReference>
<dbReference type="InterPro" id="IPR015679">
    <property type="entry name" value="PLipase_D_fam"/>
</dbReference>
<dbReference type="AlphaFoldDB" id="A0A8C1QKB4"/>
<evidence type="ECO:0000256" key="8">
    <source>
        <dbReference type="SAM" id="MobiDB-lite"/>
    </source>
</evidence>
<accession>A0A8C1QKB4</accession>
<reference evidence="10" key="2">
    <citation type="submission" date="2025-09" db="UniProtKB">
        <authorList>
            <consortium name="Ensembl"/>
        </authorList>
    </citation>
    <scope>IDENTIFICATION</scope>
</reference>
<dbReference type="PANTHER" id="PTHR18896:SF198">
    <property type="entry name" value="PHOSPHOLIPASE"/>
    <property type="match status" value="1"/>
</dbReference>
<evidence type="ECO:0000313" key="10">
    <source>
        <dbReference type="Ensembl" id="ENSCCRP00010046186.1"/>
    </source>
</evidence>
<dbReference type="InterPro" id="IPR001683">
    <property type="entry name" value="PX_dom"/>
</dbReference>
<dbReference type="InterPro" id="IPR016555">
    <property type="entry name" value="PLipase_D_euk"/>
</dbReference>
<dbReference type="Pfam" id="PF00614">
    <property type="entry name" value="PLDc"/>
    <property type="match status" value="1"/>
</dbReference>
<dbReference type="Gene3D" id="3.30.870.10">
    <property type="entry name" value="Endonuclease Chain A"/>
    <property type="match status" value="3"/>
</dbReference>
<dbReference type="SMART" id="SM00155">
    <property type="entry name" value="PLDc"/>
    <property type="match status" value="2"/>
</dbReference>
<dbReference type="CDD" id="cd06895">
    <property type="entry name" value="PX_PLD"/>
    <property type="match status" value="1"/>
</dbReference>
<reference evidence="10" key="1">
    <citation type="submission" date="2025-08" db="UniProtKB">
        <authorList>
            <consortium name="Ensembl"/>
        </authorList>
    </citation>
    <scope>IDENTIFICATION</scope>
</reference>
<feature type="domain" description="PLD phosphodiesterase" evidence="9">
    <location>
        <begin position="419"/>
        <end position="446"/>
    </location>
</feature>
<feature type="domain" description="PLD phosphodiesterase" evidence="9">
    <location>
        <begin position="774"/>
        <end position="801"/>
    </location>
</feature>
<dbReference type="InterPro" id="IPR036871">
    <property type="entry name" value="PX_dom_sf"/>
</dbReference>
<dbReference type="PIRSF" id="PIRSF009376">
    <property type="entry name" value="Phospholipase_D_euk"/>
    <property type="match status" value="1"/>
</dbReference>
<proteinExistence type="inferred from homology"/>